<dbReference type="SUPFAM" id="SSF103378">
    <property type="entry name" value="2-methylcitrate dehydratase PrpD"/>
    <property type="match status" value="1"/>
</dbReference>
<dbReference type="InterPro" id="IPR036148">
    <property type="entry name" value="MmgE/PrpD_sf"/>
</dbReference>
<dbReference type="Gene3D" id="1.10.4100.10">
    <property type="entry name" value="2-methylcitrate dehydratase PrpD"/>
    <property type="match status" value="1"/>
</dbReference>
<dbReference type="InterPro" id="IPR005656">
    <property type="entry name" value="MmgE_PrpD"/>
</dbReference>
<evidence type="ECO:0000259" key="2">
    <source>
        <dbReference type="Pfam" id="PF03972"/>
    </source>
</evidence>
<dbReference type="PANTHER" id="PTHR16943">
    <property type="entry name" value="2-METHYLCITRATE DEHYDRATASE-RELATED"/>
    <property type="match status" value="1"/>
</dbReference>
<keyword evidence="5" id="KW-1185">Reference proteome</keyword>
<dbReference type="PANTHER" id="PTHR16943:SF8">
    <property type="entry name" value="2-METHYLCITRATE DEHYDRATASE"/>
    <property type="match status" value="1"/>
</dbReference>
<organism evidence="4 5">
    <name type="scientific">Rhodococcus ruber</name>
    <dbReference type="NCBI Taxonomy" id="1830"/>
    <lineage>
        <taxon>Bacteria</taxon>
        <taxon>Bacillati</taxon>
        <taxon>Actinomycetota</taxon>
        <taxon>Actinomycetes</taxon>
        <taxon>Mycobacteriales</taxon>
        <taxon>Nocardiaceae</taxon>
        <taxon>Rhodococcus</taxon>
    </lineage>
</organism>
<dbReference type="InterPro" id="IPR042183">
    <property type="entry name" value="MmgE/PrpD_sf_1"/>
</dbReference>
<protein>
    <submittedName>
        <fullName evidence="4">MmgE/PrpD family protein</fullName>
    </submittedName>
</protein>
<dbReference type="EMBL" id="JAPWIJ010000009">
    <property type="protein sequence ID" value="MCZ4520877.1"/>
    <property type="molecule type" value="Genomic_DNA"/>
</dbReference>
<dbReference type="Gene3D" id="3.30.1330.120">
    <property type="entry name" value="2-methylcitrate dehydratase PrpD"/>
    <property type="match status" value="1"/>
</dbReference>
<feature type="domain" description="MmgE/PrpD N-terminal" evidence="2">
    <location>
        <begin position="18"/>
        <end position="255"/>
    </location>
</feature>
<sequence>MDDSKAFRSTEHIDAIDRLSAVMVELRGAPLPAPLGDRVRLILFDLLGVTLAGARSAEMVELRRNWSAEPGFTHPIGGSAGTTVDTAAELDAIASCCLELDEGNKYAAGHPAAHVLPAAIAATRLASTPVTGSTFLTAVVAGYEVAARFGWALTRHSSWHTHGHWGATGAATAAAIIHGAGANEVAAAIDSSSALVQVAPWAVVLDGNFSRNLWIGGAARAGVSAAKLARSGMVHNSGAIEHTLGAIVGTLNTAKLTEDLGDRWLTLEGYAKQHASCSYTHAAVDAVQSLRSNAEWSVDDIEHVRVRTHSLAEPLFRRHPSSRLGAMFSLPFVVATAFVSDAIDVDSLNPTGTTFTSAELFSARVNVESSSELDALLPARRAAEVTIAFRDGTTVSATAPNPLGDIDHFPMDYAALRAKIARLVGDADATILEGVVDAIAETNDVATLLRSLPTH</sequence>
<dbReference type="InterPro" id="IPR045337">
    <property type="entry name" value="MmgE_PrpD_C"/>
</dbReference>
<reference evidence="4" key="1">
    <citation type="submission" date="2022-12" db="EMBL/GenBank/DDBJ databases">
        <authorList>
            <person name="Krivoruchko A.V."/>
            <person name="Elkin A."/>
        </authorList>
    </citation>
    <scope>NUCLEOTIDE SEQUENCE</scope>
    <source>
        <strain evidence="4">IEGM 1391</strain>
    </source>
</reference>
<accession>A0ABT4MIR0</accession>
<dbReference type="RefSeq" id="WP_269607297.1">
    <property type="nucleotide sequence ID" value="NZ_JAPWIJ010000009.1"/>
</dbReference>
<proteinExistence type="inferred from homology"/>
<dbReference type="InterPro" id="IPR042188">
    <property type="entry name" value="MmgE/PrpD_sf_2"/>
</dbReference>
<evidence type="ECO:0000313" key="4">
    <source>
        <dbReference type="EMBL" id="MCZ4520877.1"/>
    </source>
</evidence>
<feature type="domain" description="MmgE/PrpD C-terminal" evidence="3">
    <location>
        <begin position="274"/>
        <end position="425"/>
    </location>
</feature>
<evidence type="ECO:0000256" key="1">
    <source>
        <dbReference type="ARBA" id="ARBA00006174"/>
    </source>
</evidence>
<comment type="similarity">
    <text evidence="1">Belongs to the PrpD family.</text>
</comment>
<dbReference type="Pfam" id="PF19305">
    <property type="entry name" value="MmgE_PrpD_C"/>
    <property type="match status" value="1"/>
</dbReference>
<evidence type="ECO:0000259" key="3">
    <source>
        <dbReference type="Pfam" id="PF19305"/>
    </source>
</evidence>
<name>A0ABT4MIR0_9NOCA</name>
<dbReference type="InterPro" id="IPR045336">
    <property type="entry name" value="MmgE_PrpD_N"/>
</dbReference>
<dbReference type="Pfam" id="PF03972">
    <property type="entry name" value="MmgE_PrpD_N"/>
    <property type="match status" value="1"/>
</dbReference>
<evidence type="ECO:0000313" key="5">
    <source>
        <dbReference type="Proteomes" id="UP001081071"/>
    </source>
</evidence>
<comment type="caution">
    <text evidence="4">The sequence shown here is derived from an EMBL/GenBank/DDBJ whole genome shotgun (WGS) entry which is preliminary data.</text>
</comment>
<gene>
    <name evidence="4" type="ORF">O4220_20385</name>
</gene>
<dbReference type="Proteomes" id="UP001081071">
    <property type="component" value="Unassembled WGS sequence"/>
</dbReference>